<keyword evidence="2" id="KW-1185">Reference proteome</keyword>
<dbReference type="OMA" id="VARQANH"/>
<comment type="caution">
    <text evidence="1">The sequence shown here is derived from an EMBL/GenBank/DDBJ whole genome shotgun (WGS) entry which is preliminary data.</text>
</comment>
<accession>A0A1C7LQ92</accession>
<dbReference type="STRING" id="5627.A0A1C7LQ92"/>
<organism evidence="1 2">
    <name type="scientific">Grifola frondosa</name>
    <name type="common">Maitake</name>
    <name type="synonym">Polyporus frondosus</name>
    <dbReference type="NCBI Taxonomy" id="5627"/>
    <lineage>
        <taxon>Eukaryota</taxon>
        <taxon>Fungi</taxon>
        <taxon>Dikarya</taxon>
        <taxon>Basidiomycota</taxon>
        <taxon>Agaricomycotina</taxon>
        <taxon>Agaricomycetes</taxon>
        <taxon>Polyporales</taxon>
        <taxon>Grifolaceae</taxon>
        <taxon>Grifola</taxon>
    </lineage>
</organism>
<name>A0A1C7LQ92_GRIFR</name>
<sequence>MGDGPVQAHHMLITRSGFEACAPCAALEFAEYFKRSDIAWLNREDMDAYMEDMHEFKKSTKVEHAKHSNKKSPVIMSIPMQALALMDRRVQIIRGGIAAQVIQLASFTVQATIMGTVFLQLNSTTFAFFSPSGAWQPPWCPHGLTDSENDGDK</sequence>
<evidence type="ECO:0000313" key="2">
    <source>
        <dbReference type="Proteomes" id="UP000092993"/>
    </source>
</evidence>
<gene>
    <name evidence="1" type="ORF">A0H81_13226</name>
</gene>
<dbReference type="AlphaFoldDB" id="A0A1C7LQ92"/>
<dbReference type="OrthoDB" id="245989at2759"/>
<evidence type="ECO:0000313" key="1">
    <source>
        <dbReference type="EMBL" id="OBZ66758.1"/>
    </source>
</evidence>
<reference evidence="1 2" key="1">
    <citation type="submission" date="2016-03" db="EMBL/GenBank/DDBJ databases">
        <title>Whole genome sequencing of Grifola frondosa 9006-11.</title>
        <authorList>
            <person name="Min B."/>
            <person name="Park H."/>
            <person name="Kim J.-G."/>
            <person name="Cho H."/>
            <person name="Oh Y.-L."/>
            <person name="Kong W.-S."/>
            <person name="Choi I.-G."/>
        </authorList>
    </citation>
    <scope>NUCLEOTIDE SEQUENCE [LARGE SCALE GENOMIC DNA]</scope>
    <source>
        <strain evidence="1 2">9006-11</strain>
    </source>
</reference>
<dbReference type="EMBL" id="LUGG01000027">
    <property type="protein sequence ID" value="OBZ66758.1"/>
    <property type="molecule type" value="Genomic_DNA"/>
</dbReference>
<dbReference type="Proteomes" id="UP000092993">
    <property type="component" value="Unassembled WGS sequence"/>
</dbReference>
<proteinExistence type="predicted"/>
<protein>
    <submittedName>
        <fullName evidence="1">Uncharacterized protein</fullName>
    </submittedName>
</protein>